<organism evidence="1 2">
    <name type="scientific">Elysia crispata</name>
    <name type="common">lettuce slug</name>
    <dbReference type="NCBI Taxonomy" id="231223"/>
    <lineage>
        <taxon>Eukaryota</taxon>
        <taxon>Metazoa</taxon>
        <taxon>Spiralia</taxon>
        <taxon>Lophotrochozoa</taxon>
        <taxon>Mollusca</taxon>
        <taxon>Gastropoda</taxon>
        <taxon>Heterobranchia</taxon>
        <taxon>Euthyneura</taxon>
        <taxon>Panpulmonata</taxon>
        <taxon>Sacoglossa</taxon>
        <taxon>Placobranchoidea</taxon>
        <taxon>Plakobranchidae</taxon>
        <taxon>Elysia</taxon>
    </lineage>
</organism>
<reference evidence="1" key="1">
    <citation type="journal article" date="2023" name="G3 (Bethesda)">
        <title>A reference genome for the long-term kleptoplast-retaining sea slug Elysia crispata morphotype clarki.</title>
        <authorList>
            <person name="Eastman K.E."/>
            <person name="Pendleton A.L."/>
            <person name="Shaikh M.A."/>
            <person name="Suttiyut T."/>
            <person name="Ogas R."/>
            <person name="Tomko P."/>
            <person name="Gavelis G."/>
            <person name="Widhalm J.R."/>
            <person name="Wisecaver J.H."/>
        </authorList>
    </citation>
    <scope>NUCLEOTIDE SEQUENCE</scope>
    <source>
        <strain evidence="1">ECLA1</strain>
    </source>
</reference>
<keyword evidence="2" id="KW-1185">Reference proteome</keyword>
<name>A0AAE0YN08_9GAST</name>
<gene>
    <name evidence="1" type="ORF">RRG08_062149</name>
</gene>
<sequence length="90" mass="9880">MRETSGPCVTKLSQNPVVCTLHERFMSDGLTPVDREDFITVYLSVCDPGRPPPLLPDGLTLPGLPRCRQPRSEVARQSLTKCSPLSTQGE</sequence>
<protein>
    <submittedName>
        <fullName evidence="1">Uncharacterized protein</fullName>
    </submittedName>
</protein>
<comment type="caution">
    <text evidence="1">The sequence shown here is derived from an EMBL/GenBank/DDBJ whole genome shotgun (WGS) entry which is preliminary data.</text>
</comment>
<dbReference type="EMBL" id="JAWDGP010005802">
    <property type="protein sequence ID" value="KAK3751979.1"/>
    <property type="molecule type" value="Genomic_DNA"/>
</dbReference>
<evidence type="ECO:0000313" key="2">
    <source>
        <dbReference type="Proteomes" id="UP001283361"/>
    </source>
</evidence>
<dbReference type="AlphaFoldDB" id="A0AAE0YN08"/>
<accession>A0AAE0YN08</accession>
<evidence type="ECO:0000313" key="1">
    <source>
        <dbReference type="EMBL" id="KAK3751979.1"/>
    </source>
</evidence>
<proteinExistence type="predicted"/>
<dbReference type="Proteomes" id="UP001283361">
    <property type="component" value="Unassembled WGS sequence"/>
</dbReference>